<protein>
    <submittedName>
        <fullName evidence="3">Fibronectin type 3 domain-containing protein</fullName>
    </submittedName>
</protein>
<organism evidence="3 4">
    <name type="scientific">Runella defluvii</name>
    <dbReference type="NCBI Taxonomy" id="370973"/>
    <lineage>
        <taxon>Bacteria</taxon>
        <taxon>Pseudomonadati</taxon>
        <taxon>Bacteroidota</taxon>
        <taxon>Cytophagia</taxon>
        <taxon>Cytophagales</taxon>
        <taxon>Spirosomataceae</taxon>
        <taxon>Runella</taxon>
    </lineage>
</organism>
<dbReference type="PROSITE" id="PS50853">
    <property type="entry name" value="FN3"/>
    <property type="match status" value="1"/>
</dbReference>
<keyword evidence="4" id="KW-1185">Reference proteome</keyword>
<dbReference type="Proteomes" id="UP000541352">
    <property type="component" value="Unassembled WGS sequence"/>
</dbReference>
<dbReference type="InterPro" id="IPR003961">
    <property type="entry name" value="FN3_dom"/>
</dbReference>
<reference evidence="3 4" key="1">
    <citation type="submission" date="2020-08" db="EMBL/GenBank/DDBJ databases">
        <title>Genomic Encyclopedia of Type Strains, Phase IV (KMG-IV): sequencing the most valuable type-strain genomes for metagenomic binning, comparative biology and taxonomic classification.</title>
        <authorList>
            <person name="Goeker M."/>
        </authorList>
    </citation>
    <scope>NUCLEOTIDE SEQUENCE [LARGE SCALE GENOMIC DNA]</scope>
    <source>
        <strain evidence="3 4">DSM 17976</strain>
    </source>
</reference>
<dbReference type="AlphaFoldDB" id="A0A7W6ERB6"/>
<accession>A0A7W6ERB6</accession>
<proteinExistence type="predicted"/>
<dbReference type="EMBL" id="JACIBY010000006">
    <property type="protein sequence ID" value="MBB3839383.1"/>
    <property type="molecule type" value="Genomic_DNA"/>
</dbReference>
<name>A0A7W6ERB6_9BACT</name>
<evidence type="ECO:0000256" key="1">
    <source>
        <dbReference type="SAM" id="SignalP"/>
    </source>
</evidence>
<feature type="chain" id="PRO_5031076705" evidence="1">
    <location>
        <begin position="20"/>
        <end position="660"/>
    </location>
</feature>
<evidence type="ECO:0000313" key="4">
    <source>
        <dbReference type="Proteomes" id="UP000541352"/>
    </source>
</evidence>
<dbReference type="SUPFAM" id="SSF49265">
    <property type="entry name" value="Fibronectin type III"/>
    <property type="match status" value="2"/>
</dbReference>
<keyword evidence="1" id="KW-0732">Signal</keyword>
<sequence>MKNILLLLAIFGTTANGLAQQFFYAGNTSVPTAIQLKWTRSSPKFNVEFEIYRTVKGEKNWKKINSKPIRPFDPAQPSPDKNANSADWTMYQQFRALKFNNKNDQRMAEIGFYGQAILNNNLARYAGLYYKDETAVVGQTYVYMLVVSDGTKKLPAAFSEPIMARAFQALKAPEGLLTKAGNRSVTLTWKRSDHFLFYHVFRKKGYEKEIQLTKKPVLVPDAVDGKDFTPSYTDSDTTLQGGMAYGYRIVGVDYFGNMSEYSLPSTAFVRDLNPPQAAQEVTAIKNGNKAVISWKSSPSAKCIGYNIYRSFLINGNYVKLNTALLPLGTSSFEDLIQNENLTHHYYVEAVDDFGNKAVSNIARIIGVDTTPPAAPVVSEAKTGKGVVSIKWRTNTEKDVLGYRIYRSITSDAESFNLIHVKPIRQAAFLDSLPPVAQNRFYYKITAVDSAYNESIGTVVALKLPDIVAPHAPILTEIALDKGKVTLQWETPPDLDLKGFTILRRTVSDTAREFTKITSALISPKVFSFTDASVQSGRGYEYVLTAVDSSDNSSKHSAPKLLYVSGSENLAIPQLLTADYDSSSRVIKIHWRMVGKDTAVRRYLLKKENDGNFMPILLREERDEYLLREVEPNSGEYRFKIRLLAANGTLVESNELNITVR</sequence>
<evidence type="ECO:0000313" key="3">
    <source>
        <dbReference type="EMBL" id="MBB3839383.1"/>
    </source>
</evidence>
<dbReference type="Pfam" id="PF25833">
    <property type="entry name" value="Fn3_SaeA_3rd"/>
    <property type="match status" value="1"/>
</dbReference>
<dbReference type="InterPro" id="IPR058692">
    <property type="entry name" value="Fn3_SaeA_2nd"/>
</dbReference>
<comment type="caution">
    <text evidence="3">The sequence shown here is derived from an EMBL/GenBank/DDBJ whole genome shotgun (WGS) entry which is preliminary data.</text>
</comment>
<gene>
    <name evidence="3" type="ORF">FHS57_003389</name>
</gene>
<evidence type="ECO:0000259" key="2">
    <source>
        <dbReference type="PROSITE" id="PS50853"/>
    </source>
</evidence>
<feature type="domain" description="Fibronectin type-III" evidence="2">
    <location>
        <begin position="468"/>
        <end position="566"/>
    </location>
</feature>
<dbReference type="Gene3D" id="2.60.40.10">
    <property type="entry name" value="Immunoglobulins"/>
    <property type="match status" value="4"/>
</dbReference>
<dbReference type="InterPro" id="IPR036116">
    <property type="entry name" value="FN3_sf"/>
</dbReference>
<feature type="signal peptide" evidence="1">
    <location>
        <begin position="1"/>
        <end position="19"/>
    </location>
</feature>
<dbReference type="InterPro" id="IPR013783">
    <property type="entry name" value="Ig-like_fold"/>
</dbReference>
<dbReference type="RefSeq" id="WP_183975579.1">
    <property type="nucleotide sequence ID" value="NZ_JACIBY010000006.1"/>
</dbReference>